<evidence type="ECO:0000313" key="2">
    <source>
        <dbReference type="Proteomes" id="UP000800235"/>
    </source>
</evidence>
<gene>
    <name evidence="1" type="ORF">EJ08DRAFT_169679</name>
</gene>
<dbReference type="CDD" id="cd00590">
    <property type="entry name" value="RRM_SF"/>
    <property type="match status" value="1"/>
</dbReference>
<sequence>MAPDLLVASNAPSPISSSGPVIGKIQLTYEKMVSGKGNHEPLPKEIWLATFRLADLNSLVVLIKSKPEQPLKSLLTQDLKLRREAHFGAGMAACPNIMSEVDYIDLVIGENCMYCRSIEGSTTTFWRFRQRLCATCQGKYVMNTSQALAVLLSSYSGESDLLEHVPSFYKALRIHDQGDAMSHASFRSLCQTCGQIRYIYTEPRRYNDDPFFQDKIWYVEYESVPHAGHAARELHNRAESGNTLCVERVDPLFFRPYVTIAGRMAAVGYQ</sequence>
<organism evidence="1 2">
    <name type="scientific">Tothia fuscella</name>
    <dbReference type="NCBI Taxonomy" id="1048955"/>
    <lineage>
        <taxon>Eukaryota</taxon>
        <taxon>Fungi</taxon>
        <taxon>Dikarya</taxon>
        <taxon>Ascomycota</taxon>
        <taxon>Pezizomycotina</taxon>
        <taxon>Dothideomycetes</taxon>
        <taxon>Pleosporomycetidae</taxon>
        <taxon>Venturiales</taxon>
        <taxon>Cylindrosympodiaceae</taxon>
        <taxon>Tothia</taxon>
    </lineage>
</organism>
<comment type="caution">
    <text evidence="1">The sequence shown here is derived from an EMBL/GenBank/DDBJ whole genome shotgun (WGS) entry which is preliminary data.</text>
</comment>
<dbReference type="Proteomes" id="UP000800235">
    <property type="component" value="Unassembled WGS sequence"/>
</dbReference>
<accession>A0A9P4TZS0</accession>
<dbReference type="AlphaFoldDB" id="A0A9P4TZS0"/>
<evidence type="ECO:0000313" key="1">
    <source>
        <dbReference type="EMBL" id="KAF2431930.1"/>
    </source>
</evidence>
<proteinExistence type="predicted"/>
<keyword evidence="2" id="KW-1185">Reference proteome</keyword>
<name>A0A9P4TZS0_9PEZI</name>
<dbReference type="EMBL" id="MU007029">
    <property type="protein sequence ID" value="KAF2431930.1"/>
    <property type="molecule type" value="Genomic_DNA"/>
</dbReference>
<protein>
    <submittedName>
        <fullName evidence="1">Uncharacterized protein</fullName>
    </submittedName>
</protein>
<reference evidence="1" key="1">
    <citation type="journal article" date="2020" name="Stud. Mycol.">
        <title>101 Dothideomycetes genomes: a test case for predicting lifestyles and emergence of pathogens.</title>
        <authorList>
            <person name="Haridas S."/>
            <person name="Albert R."/>
            <person name="Binder M."/>
            <person name="Bloem J."/>
            <person name="Labutti K."/>
            <person name="Salamov A."/>
            <person name="Andreopoulos B."/>
            <person name="Baker S."/>
            <person name="Barry K."/>
            <person name="Bills G."/>
            <person name="Bluhm B."/>
            <person name="Cannon C."/>
            <person name="Castanera R."/>
            <person name="Culley D."/>
            <person name="Daum C."/>
            <person name="Ezra D."/>
            <person name="Gonzalez J."/>
            <person name="Henrissat B."/>
            <person name="Kuo A."/>
            <person name="Liang C."/>
            <person name="Lipzen A."/>
            <person name="Lutzoni F."/>
            <person name="Magnuson J."/>
            <person name="Mondo S."/>
            <person name="Nolan M."/>
            <person name="Ohm R."/>
            <person name="Pangilinan J."/>
            <person name="Park H.-J."/>
            <person name="Ramirez L."/>
            <person name="Alfaro M."/>
            <person name="Sun H."/>
            <person name="Tritt A."/>
            <person name="Yoshinaga Y."/>
            <person name="Zwiers L.-H."/>
            <person name="Turgeon B."/>
            <person name="Goodwin S."/>
            <person name="Spatafora J."/>
            <person name="Crous P."/>
            <person name="Grigoriev I."/>
        </authorList>
    </citation>
    <scope>NUCLEOTIDE SEQUENCE</scope>
    <source>
        <strain evidence="1">CBS 130266</strain>
    </source>
</reference>